<dbReference type="GO" id="GO:0046982">
    <property type="term" value="F:protein heterodimerization activity"/>
    <property type="evidence" value="ECO:0007669"/>
    <property type="project" value="InterPro"/>
</dbReference>
<dbReference type="Pfam" id="PF02291">
    <property type="entry name" value="TFIID-31kDa"/>
    <property type="match status" value="1"/>
</dbReference>
<evidence type="ECO:0000313" key="6">
    <source>
        <dbReference type="EMBL" id="CBY14872.1"/>
    </source>
</evidence>
<dbReference type="InterPro" id="IPR051431">
    <property type="entry name" value="TFIID_subunit_9"/>
</dbReference>
<evidence type="ECO:0000313" key="7">
    <source>
        <dbReference type="Proteomes" id="UP000001307"/>
    </source>
</evidence>
<evidence type="ECO:0000256" key="5">
    <source>
        <dbReference type="ARBA" id="ARBA00023242"/>
    </source>
</evidence>
<dbReference type="AlphaFoldDB" id="E4XZ10"/>
<accession>E4XZ10</accession>
<dbReference type="GO" id="GO:0003713">
    <property type="term" value="F:transcription coactivator activity"/>
    <property type="evidence" value="ECO:0007669"/>
    <property type="project" value="TreeGrafter"/>
</dbReference>
<keyword evidence="4" id="KW-0804">Transcription</keyword>
<dbReference type="GO" id="GO:0005669">
    <property type="term" value="C:transcription factor TFIID complex"/>
    <property type="evidence" value="ECO:0007669"/>
    <property type="project" value="TreeGrafter"/>
</dbReference>
<dbReference type="GO" id="GO:0000124">
    <property type="term" value="C:SAGA complex"/>
    <property type="evidence" value="ECO:0007669"/>
    <property type="project" value="TreeGrafter"/>
</dbReference>
<dbReference type="PANTHER" id="PTHR48068">
    <property type="entry name" value="TAF9 RNA POLYMERASE II, TATA BOX-BINDING PROTEIN (TBP)-ASSOCIATED FACTOR"/>
    <property type="match status" value="1"/>
</dbReference>
<evidence type="ECO:0000256" key="4">
    <source>
        <dbReference type="ARBA" id="ARBA00023163"/>
    </source>
</evidence>
<dbReference type="InterPro" id="IPR009072">
    <property type="entry name" value="Histone-fold"/>
</dbReference>
<dbReference type="Proteomes" id="UP000001307">
    <property type="component" value="Unassembled WGS sequence"/>
</dbReference>
<keyword evidence="3" id="KW-0805">Transcription regulation</keyword>
<dbReference type="CDD" id="cd07979">
    <property type="entry name" value="HFD_TAF9"/>
    <property type="match status" value="1"/>
</dbReference>
<dbReference type="EMBL" id="FN653368">
    <property type="protein sequence ID" value="CBY14872.1"/>
    <property type="molecule type" value="Genomic_DNA"/>
</dbReference>
<evidence type="ECO:0000256" key="1">
    <source>
        <dbReference type="ARBA" id="ARBA00004123"/>
    </source>
</evidence>
<dbReference type="InterPro" id="IPR003162">
    <property type="entry name" value="TFIID-31"/>
</dbReference>
<gene>
    <name evidence="6" type="ORF">GSOID_T00009962001</name>
</gene>
<dbReference type="SUPFAM" id="SSF47113">
    <property type="entry name" value="Histone-fold"/>
    <property type="match status" value="1"/>
</dbReference>
<protein>
    <recommendedName>
        <fullName evidence="8">Transcription initiation factor TFIID subunit 9</fullName>
    </recommendedName>
</protein>
<evidence type="ECO:0000256" key="3">
    <source>
        <dbReference type="ARBA" id="ARBA00023015"/>
    </source>
</evidence>
<name>E4XZ10_OIKDI</name>
<dbReference type="PANTHER" id="PTHR48068:SF4">
    <property type="entry name" value="TATA-BOX BINDING PROTEIN ASSOCIATED FACTOR 9"/>
    <property type="match status" value="1"/>
</dbReference>
<dbReference type="InParanoid" id="E4XZ10"/>
<organism evidence="6">
    <name type="scientific">Oikopleura dioica</name>
    <name type="common">Tunicate</name>
    <dbReference type="NCBI Taxonomy" id="34765"/>
    <lineage>
        <taxon>Eukaryota</taxon>
        <taxon>Metazoa</taxon>
        <taxon>Chordata</taxon>
        <taxon>Tunicata</taxon>
        <taxon>Appendicularia</taxon>
        <taxon>Copelata</taxon>
        <taxon>Oikopleuridae</taxon>
        <taxon>Oikopleura</taxon>
    </lineage>
</organism>
<comment type="subcellular location">
    <subcellularLocation>
        <location evidence="1">Nucleus</location>
    </subcellularLocation>
</comment>
<evidence type="ECO:0000256" key="2">
    <source>
        <dbReference type="ARBA" id="ARBA00007646"/>
    </source>
</evidence>
<sequence>MSGNSKGNKLPSDELAMRAILKDMGVTEYEPRVVQQMLEFSYRYTTEVLEEAKLYSNHARKKQIDLDDVKLAVTNRGDRTGRMPPRIDLLQEMTKSKNSAPLPAIKSFSGPRIPPDRYCLTGVTYKVKDTVDENAKRNSSFEDVTNGEMMDVDRINFH</sequence>
<reference evidence="6" key="1">
    <citation type="journal article" date="2010" name="Science">
        <title>Plasticity of animal genome architecture unmasked by rapid evolution of a pelagic tunicate.</title>
        <authorList>
            <person name="Denoeud F."/>
            <person name="Henriet S."/>
            <person name="Mungpakdee S."/>
            <person name="Aury J.M."/>
            <person name="Da Silva C."/>
            <person name="Brinkmann H."/>
            <person name="Mikhaleva J."/>
            <person name="Olsen L.C."/>
            <person name="Jubin C."/>
            <person name="Canestro C."/>
            <person name="Bouquet J.M."/>
            <person name="Danks G."/>
            <person name="Poulain J."/>
            <person name="Campsteijn C."/>
            <person name="Adamski M."/>
            <person name="Cross I."/>
            <person name="Yadetie F."/>
            <person name="Muffato M."/>
            <person name="Louis A."/>
            <person name="Butcher S."/>
            <person name="Tsagkogeorga G."/>
            <person name="Konrad A."/>
            <person name="Singh S."/>
            <person name="Jensen M.F."/>
            <person name="Cong E.H."/>
            <person name="Eikeseth-Otteraa H."/>
            <person name="Noel B."/>
            <person name="Anthouard V."/>
            <person name="Porcel B.M."/>
            <person name="Kachouri-Lafond R."/>
            <person name="Nishino A."/>
            <person name="Ugolini M."/>
            <person name="Chourrout P."/>
            <person name="Nishida H."/>
            <person name="Aasland R."/>
            <person name="Huzurbazar S."/>
            <person name="Westhof E."/>
            <person name="Delsuc F."/>
            <person name="Lehrach H."/>
            <person name="Reinhardt R."/>
            <person name="Weissenbach J."/>
            <person name="Roy S.W."/>
            <person name="Artiguenave F."/>
            <person name="Postlethwait J.H."/>
            <person name="Manak J.R."/>
            <person name="Thompson E.M."/>
            <person name="Jaillon O."/>
            <person name="Du Pasquier L."/>
            <person name="Boudinot P."/>
            <person name="Liberles D.A."/>
            <person name="Volff J.N."/>
            <person name="Philippe H."/>
            <person name="Lenhard B."/>
            <person name="Roest Crollius H."/>
            <person name="Wincker P."/>
            <person name="Chourrout D."/>
        </authorList>
    </citation>
    <scope>NUCLEOTIDE SEQUENCE [LARGE SCALE GENOMIC DNA]</scope>
</reference>
<dbReference type="GO" id="GO:0016251">
    <property type="term" value="F:RNA polymerase II general transcription initiation factor activity"/>
    <property type="evidence" value="ECO:0007669"/>
    <property type="project" value="TreeGrafter"/>
</dbReference>
<keyword evidence="7" id="KW-1185">Reference proteome</keyword>
<dbReference type="OrthoDB" id="341924at2759"/>
<keyword evidence="5" id="KW-0539">Nucleus</keyword>
<evidence type="ECO:0008006" key="8">
    <source>
        <dbReference type="Google" id="ProtNLM"/>
    </source>
</evidence>
<dbReference type="FunCoup" id="E4XZ10">
    <property type="interactions" value="15"/>
</dbReference>
<comment type="similarity">
    <text evidence="2">Belongs to the TAF9 family.</text>
</comment>
<dbReference type="GO" id="GO:0051123">
    <property type="term" value="P:RNA polymerase II preinitiation complex assembly"/>
    <property type="evidence" value="ECO:0007669"/>
    <property type="project" value="TreeGrafter"/>
</dbReference>
<dbReference type="FunFam" id="1.10.20.10:FF:000018">
    <property type="entry name" value="Transcription initiation factor TFIID subunit 9"/>
    <property type="match status" value="1"/>
</dbReference>
<dbReference type="Gene3D" id="1.10.20.10">
    <property type="entry name" value="Histone, subunit A"/>
    <property type="match status" value="1"/>
</dbReference>
<proteinExistence type="inferred from homology"/>